<keyword evidence="3" id="KW-0862">Zinc</keyword>
<evidence type="ECO:0000256" key="4">
    <source>
        <dbReference type="PROSITE-ProRule" id="PRU00134"/>
    </source>
</evidence>
<name>A0A8T9CFK2_9HELO</name>
<dbReference type="Pfam" id="PF01753">
    <property type="entry name" value="zf-MYND"/>
    <property type="match status" value="1"/>
</dbReference>
<accession>A0A8T9CFK2</accession>
<organism evidence="6 7">
    <name type="scientific">Lachnellula suecica</name>
    <dbReference type="NCBI Taxonomy" id="602035"/>
    <lineage>
        <taxon>Eukaryota</taxon>
        <taxon>Fungi</taxon>
        <taxon>Dikarya</taxon>
        <taxon>Ascomycota</taxon>
        <taxon>Pezizomycotina</taxon>
        <taxon>Leotiomycetes</taxon>
        <taxon>Helotiales</taxon>
        <taxon>Lachnaceae</taxon>
        <taxon>Lachnellula</taxon>
    </lineage>
</organism>
<sequence length="342" mass="38858">MSLTLKSGCAVCSKQESLVLCEACKVTTYCGSDHQVADRTSHKRVCVAIKKAQKALDDEERSLRSLPADSWTPENPFENAVGRFWGLHETRPYMLSRFALVDAILKVKTRYAVQTALDHVTDILRLCRSDNMGVRDLAPSLFLRLGKYQECYDFVKWWATTGRRSNYDWGNPALPHLDLRDEDVCEAVTLYTDSYLDLSHSVSVMLLKIRLLSDLKSLQNSTVMHEVAPQVPPEVLDNIRGQMVSAVVSRNKKIMHSEDQGPLIRRLESQITRLYQAIKKDNVYFWPALLRPGNNLKACPDEYGQGSKEHMQLILQYSYDSWVETPGAIALIKTYVAKDNGR</sequence>
<keyword evidence="1" id="KW-0479">Metal-binding</keyword>
<dbReference type="PROSITE" id="PS50865">
    <property type="entry name" value="ZF_MYND_2"/>
    <property type="match status" value="1"/>
</dbReference>
<dbReference type="AlphaFoldDB" id="A0A8T9CFK2"/>
<evidence type="ECO:0000256" key="1">
    <source>
        <dbReference type="ARBA" id="ARBA00022723"/>
    </source>
</evidence>
<proteinExistence type="predicted"/>
<comment type="caution">
    <text evidence="6">The sequence shown here is derived from an EMBL/GenBank/DDBJ whole genome shotgun (WGS) entry which is preliminary data.</text>
</comment>
<evidence type="ECO:0000313" key="6">
    <source>
        <dbReference type="EMBL" id="TVY82760.1"/>
    </source>
</evidence>
<evidence type="ECO:0000256" key="3">
    <source>
        <dbReference type="ARBA" id="ARBA00022833"/>
    </source>
</evidence>
<gene>
    <name evidence="6" type="ORF">LSUE1_G004073</name>
</gene>
<keyword evidence="2 4" id="KW-0863">Zinc-finger</keyword>
<feature type="domain" description="MYND-type" evidence="5">
    <location>
        <begin position="9"/>
        <end position="46"/>
    </location>
</feature>
<dbReference type="InterPro" id="IPR002893">
    <property type="entry name" value="Znf_MYND"/>
</dbReference>
<reference evidence="6 7" key="1">
    <citation type="submission" date="2018-05" db="EMBL/GenBank/DDBJ databases">
        <title>Genome sequencing and assembly of the regulated plant pathogen Lachnellula willkommii and related sister species for the development of diagnostic species identification markers.</title>
        <authorList>
            <person name="Giroux E."/>
            <person name="Bilodeau G."/>
        </authorList>
    </citation>
    <scope>NUCLEOTIDE SEQUENCE [LARGE SCALE GENOMIC DNA]</scope>
    <source>
        <strain evidence="6 7">CBS 268.59</strain>
    </source>
</reference>
<evidence type="ECO:0000256" key="2">
    <source>
        <dbReference type="ARBA" id="ARBA00022771"/>
    </source>
</evidence>
<dbReference type="PROSITE" id="PS01360">
    <property type="entry name" value="ZF_MYND_1"/>
    <property type="match status" value="1"/>
</dbReference>
<evidence type="ECO:0000313" key="7">
    <source>
        <dbReference type="Proteomes" id="UP000469558"/>
    </source>
</evidence>
<dbReference type="OrthoDB" id="5952526at2759"/>
<protein>
    <recommendedName>
        <fullName evidence="5">MYND-type domain-containing protein</fullName>
    </recommendedName>
</protein>
<dbReference type="GO" id="GO:0008270">
    <property type="term" value="F:zinc ion binding"/>
    <property type="evidence" value="ECO:0007669"/>
    <property type="project" value="UniProtKB-KW"/>
</dbReference>
<dbReference type="SUPFAM" id="SSF144232">
    <property type="entry name" value="HIT/MYND zinc finger-like"/>
    <property type="match status" value="1"/>
</dbReference>
<dbReference type="Proteomes" id="UP000469558">
    <property type="component" value="Unassembled WGS sequence"/>
</dbReference>
<evidence type="ECO:0000259" key="5">
    <source>
        <dbReference type="PROSITE" id="PS50865"/>
    </source>
</evidence>
<keyword evidence="7" id="KW-1185">Reference proteome</keyword>
<dbReference type="EMBL" id="QGMK01000279">
    <property type="protein sequence ID" value="TVY82760.1"/>
    <property type="molecule type" value="Genomic_DNA"/>
</dbReference>
<dbReference type="Gene3D" id="6.10.140.2220">
    <property type="match status" value="1"/>
</dbReference>